<feature type="transmembrane region" description="Helical" evidence="1">
    <location>
        <begin position="6"/>
        <end position="28"/>
    </location>
</feature>
<evidence type="ECO:0000256" key="1">
    <source>
        <dbReference type="SAM" id="Phobius"/>
    </source>
</evidence>
<dbReference type="EMBL" id="QQXK01000006">
    <property type="protein sequence ID" value="RII42968.1"/>
    <property type="molecule type" value="Genomic_DNA"/>
</dbReference>
<keyword evidence="3" id="KW-1185">Reference proteome</keyword>
<evidence type="ECO:0000313" key="3">
    <source>
        <dbReference type="Proteomes" id="UP000265419"/>
    </source>
</evidence>
<organism evidence="2 3">
    <name type="scientific">Galactobacter valiniphilus</name>
    <dbReference type="NCBI Taxonomy" id="2676122"/>
    <lineage>
        <taxon>Bacteria</taxon>
        <taxon>Bacillati</taxon>
        <taxon>Actinomycetota</taxon>
        <taxon>Actinomycetes</taxon>
        <taxon>Micrococcales</taxon>
        <taxon>Micrococcaceae</taxon>
        <taxon>Galactobacter</taxon>
    </lineage>
</organism>
<sequence>MSTTGAILGLVYFLLTVIMLLLMARIVVDFVQLFARSWRPQGAALVFASTVYRTTDPPLKWVRRIIPPLNLGGMRLDLSFIVVFFVVSILQRIVLSIGQNL</sequence>
<protein>
    <submittedName>
        <fullName evidence="2">YggT family protein</fullName>
    </submittedName>
</protein>
<name>A0A399JBQ1_9MICC</name>
<dbReference type="InterPro" id="IPR003425">
    <property type="entry name" value="CCB3/YggT"/>
</dbReference>
<accession>A0A399JBQ1</accession>
<proteinExistence type="predicted"/>
<feature type="transmembrane region" description="Helical" evidence="1">
    <location>
        <begin position="78"/>
        <end position="98"/>
    </location>
</feature>
<dbReference type="Pfam" id="PF02325">
    <property type="entry name" value="CCB3_YggT"/>
    <property type="match status" value="1"/>
</dbReference>
<keyword evidence="1" id="KW-0472">Membrane</keyword>
<keyword evidence="1" id="KW-1133">Transmembrane helix</keyword>
<dbReference type="AlphaFoldDB" id="A0A399JBQ1"/>
<reference evidence="2 3" key="1">
    <citation type="submission" date="2018-07" db="EMBL/GenBank/DDBJ databases">
        <title>Arthrobacter sp. nov., isolated from raw cow's milk with high bacterial count.</title>
        <authorList>
            <person name="Hahne J."/>
            <person name="Isele D."/>
            <person name="Lipski A."/>
        </authorList>
    </citation>
    <scope>NUCLEOTIDE SEQUENCE [LARGE SCALE GENOMIC DNA]</scope>
    <source>
        <strain evidence="2 3">JZ R-35</strain>
    </source>
</reference>
<gene>
    <name evidence="2" type="ORF">DWB68_04090</name>
</gene>
<evidence type="ECO:0000313" key="2">
    <source>
        <dbReference type="EMBL" id="RII42968.1"/>
    </source>
</evidence>
<dbReference type="RefSeq" id="WP_119423873.1">
    <property type="nucleotide sequence ID" value="NZ_JBHOFJ010000001.1"/>
</dbReference>
<keyword evidence="1" id="KW-0812">Transmembrane</keyword>
<dbReference type="Proteomes" id="UP000265419">
    <property type="component" value="Unassembled WGS sequence"/>
</dbReference>
<dbReference type="GO" id="GO:0016020">
    <property type="term" value="C:membrane"/>
    <property type="evidence" value="ECO:0007669"/>
    <property type="project" value="InterPro"/>
</dbReference>
<comment type="caution">
    <text evidence="2">The sequence shown here is derived from an EMBL/GenBank/DDBJ whole genome shotgun (WGS) entry which is preliminary data.</text>
</comment>